<name>A0A0D9Y1E6_9ORYZ</name>
<accession>A0A0D9Y1E6</accession>
<dbReference type="Proteomes" id="UP000032180">
    <property type="component" value="Chromosome 12"/>
</dbReference>
<keyword evidence="3" id="KW-1185">Reference proteome</keyword>
<feature type="region of interest" description="Disordered" evidence="1">
    <location>
        <begin position="1"/>
        <end position="31"/>
    </location>
</feature>
<reference evidence="3" key="2">
    <citation type="submission" date="2013-12" db="EMBL/GenBank/DDBJ databases">
        <authorList>
            <person name="Yu Y."/>
            <person name="Lee S."/>
            <person name="de Baynast K."/>
            <person name="Wissotski M."/>
            <person name="Liu L."/>
            <person name="Talag J."/>
            <person name="Goicoechea J."/>
            <person name="Angelova A."/>
            <person name="Jetty R."/>
            <person name="Kudrna D."/>
            <person name="Golser W."/>
            <person name="Rivera L."/>
            <person name="Zhang J."/>
            <person name="Wing R."/>
        </authorList>
    </citation>
    <scope>NUCLEOTIDE SEQUENCE</scope>
</reference>
<evidence type="ECO:0000313" key="3">
    <source>
        <dbReference type="Proteomes" id="UP000032180"/>
    </source>
</evidence>
<evidence type="ECO:0000313" key="2">
    <source>
        <dbReference type="EnsemblPlants" id="LPERR12G15770.1"/>
    </source>
</evidence>
<reference evidence="2 3" key="1">
    <citation type="submission" date="2012-08" db="EMBL/GenBank/DDBJ databases">
        <title>Oryza genome evolution.</title>
        <authorList>
            <person name="Wing R.A."/>
        </authorList>
    </citation>
    <scope>NUCLEOTIDE SEQUENCE</scope>
</reference>
<reference evidence="2" key="3">
    <citation type="submission" date="2015-04" db="UniProtKB">
        <authorList>
            <consortium name="EnsemblPlants"/>
        </authorList>
    </citation>
    <scope>IDENTIFICATION</scope>
</reference>
<dbReference type="EnsemblPlants" id="LPERR12G15770.1">
    <property type="protein sequence ID" value="LPERR12G15770.1"/>
    <property type="gene ID" value="LPERR12G15770"/>
</dbReference>
<evidence type="ECO:0000256" key="1">
    <source>
        <dbReference type="SAM" id="MobiDB-lite"/>
    </source>
</evidence>
<dbReference type="HOGENOM" id="CLU_2501180_0_0_1"/>
<sequence length="86" mass="8684">MQASGRVKDLDSGHTGGAAEELDGAAASSRTGRCFSAAVCDGWGRNAEAAAGAIEQIGEAGDRGRGANRQLRAHRSTACGGRVQRG</sequence>
<proteinExistence type="predicted"/>
<feature type="compositionally biased region" description="Basic and acidic residues" evidence="1">
    <location>
        <begin position="1"/>
        <end position="12"/>
    </location>
</feature>
<protein>
    <submittedName>
        <fullName evidence="2">Uncharacterized protein</fullName>
    </submittedName>
</protein>
<feature type="region of interest" description="Disordered" evidence="1">
    <location>
        <begin position="59"/>
        <end position="86"/>
    </location>
</feature>
<dbReference type="AlphaFoldDB" id="A0A0D9Y1E6"/>
<dbReference type="Gramene" id="LPERR12G15770.1">
    <property type="protein sequence ID" value="LPERR12G15770.1"/>
    <property type="gene ID" value="LPERR12G15770"/>
</dbReference>
<organism evidence="2 3">
    <name type="scientific">Leersia perrieri</name>
    <dbReference type="NCBI Taxonomy" id="77586"/>
    <lineage>
        <taxon>Eukaryota</taxon>
        <taxon>Viridiplantae</taxon>
        <taxon>Streptophyta</taxon>
        <taxon>Embryophyta</taxon>
        <taxon>Tracheophyta</taxon>
        <taxon>Spermatophyta</taxon>
        <taxon>Magnoliopsida</taxon>
        <taxon>Liliopsida</taxon>
        <taxon>Poales</taxon>
        <taxon>Poaceae</taxon>
        <taxon>BOP clade</taxon>
        <taxon>Oryzoideae</taxon>
        <taxon>Oryzeae</taxon>
        <taxon>Oryzinae</taxon>
        <taxon>Leersia</taxon>
    </lineage>
</organism>